<keyword evidence="5" id="KW-0560">Oxidoreductase</keyword>
<dbReference type="GO" id="GO:0005886">
    <property type="term" value="C:plasma membrane"/>
    <property type="evidence" value="ECO:0007669"/>
    <property type="project" value="TreeGrafter"/>
</dbReference>
<feature type="transmembrane region" description="Helical" evidence="8">
    <location>
        <begin position="227"/>
        <end position="252"/>
    </location>
</feature>
<dbReference type="InterPro" id="IPR017927">
    <property type="entry name" value="FAD-bd_FR_type"/>
</dbReference>
<evidence type="ECO:0000259" key="9">
    <source>
        <dbReference type="PROSITE" id="PS50002"/>
    </source>
</evidence>
<keyword evidence="6 8" id="KW-0472">Membrane</keyword>
<dbReference type="InterPro" id="IPR050369">
    <property type="entry name" value="RBOH/FRE"/>
</dbReference>
<dbReference type="PANTHER" id="PTHR11972">
    <property type="entry name" value="NADPH OXIDASE"/>
    <property type="match status" value="1"/>
</dbReference>
<protein>
    <recommendedName>
        <fullName evidence="12">FAD-binding FR-type domain-containing protein</fullName>
    </recommendedName>
</protein>
<feature type="transmembrane region" description="Helical" evidence="8">
    <location>
        <begin position="514"/>
        <end position="537"/>
    </location>
</feature>
<dbReference type="Pfam" id="PF08022">
    <property type="entry name" value="FAD_binding_8"/>
    <property type="match status" value="1"/>
</dbReference>
<feature type="domain" description="SH3" evidence="9">
    <location>
        <begin position="101"/>
        <end position="162"/>
    </location>
</feature>
<dbReference type="SUPFAM" id="SSF52343">
    <property type="entry name" value="Ferredoxin reductase-like, C-terminal NADP-linked domain"/>
    <property type="match status" value="1"/>
</dbReference>
<evidence type="ECO:0000256" key="4">
    <source>
        <dbReference type="ARBA" id="ARBA00022989"/>
    </source>
</evidence>
<dbReference type="InterPro" id="IPR001452">
    <property type="entry name" value="SH3_domain"/>
</dbReference>
<dbReference type="InterPro" id="IPR039261">
    <property type="entry name" value="FNR_nucleotide-bd"/>
</dbReference>
<evidence type="ECO:0000256" key="6">
    <source>
        <dbReference type="ARBA" id="ARBA00023136"/>
    </source>
</evidence>
<comment type="subcellular location">
    <subcellularLocation>
        <location evidence="1">Membrane</location>
        <topology evidence="1">Multi-pass membrane protein</topology>
    </subcellularLocation>
</comment>
<dbReference type="PANTHER" id="PTHR11972:SF153">
    <property type="entry name" value="SUPEROXIDE-GENERATING NADPH OXIDASE HEAVY CHAIN SUBUNIT A"/>
    <property type="match status" value="1"/>
</dbReference>
<name>A0A7S4Q0Y5_9DINO</name>
<keyword evidence="2 7" id="KW-0728">SH3 domain</keyword>
<keyword evidence="4 8" id="KW-1133">Transmembrane helix</keyword>
<dbReference type="CDD" id="cd06186">
    <property type="entry name" value="NOX_Duox_like_FAD_NADP"/>
    <property type="match status" value="1"/>
</dbReference>
<feature type="transmembrane region" description="Helical" evidence="8">
    <location>
        <begin position="557"/>
        <end position="576"/>
    </location>
</feature>
<dbReference type="Pfam" id="PF01794">
    <property type="entry name" value="Ferric_reduct"/>
    <property type="match status" value="1"/>
</dbReference>
<evidence type="ECO:0000256" key="1">
    <source>
        <dbReference type="ARBA" id="ARBA00004141"/>
    </source>
</evidence>
<dbReference type="SUPFAM" id="SSF63380">
    <property type="entry name" value="Riboflavin synthase domain-like"/>
    <property type="match status" value="1"/>
</dbReference>
<evidence type="ECO:0000256" key="5">
    <source>
        <dbReference type="ARBA" id="ARBA00023002"/>
    </source>
</evidence>
<dbReference type="InterPro" id="IPR017938">
    <property type="entry name" value="Riboflavin_synthase-like_b-brl"/>
</dbReference>
<feature type="transmembrane region" description="Helical" evidence="8">
    <location>
        <begin position="396"/>
        <end position="415"/>
    </location>
</feature>
<gene>
    <name evidence="11" type="ORF">AMON00008_LOCUS7442</name>
</gene>
<evidence type="ECO:0000313" key="11">
    <source>
        <dbReference type="EMBL" id="CAE4567823.1"/>
    </source>
</evidence>
<feature type="transmembrane region" description="Helical" evidence="8">
    <location>
        <begin position="588"/>
        <end position="608"/>
    </location>
</feature>
<dbReference type="EMBL" id="HBNR01011544">
    <property type="protein sequence ID" value="CAE4567823.1"/>
    <property type="molecule type" value="Transcribed_RNA"/>
</dbReference>
<accession>A0A7S4Q0Y5</accession>
<proteinExistence type="predicted"/>
<dbReference type="PROSITE" id="PS50002">
    <property type="entry name" value="SH3"/>
    <property type="match status" value="1"/>
</dbReference>
<dbReference type="InterPro" id="IPR013121">
    <property type="entry name" value="Fe_red_NAD-bd_6"/>
</dbReference>
<feature type="transmembrane region" description="Helical" evidence="8">
    <location>
        <begin position="272"/>
        <end position="291"/>
    </location>
</feature>
<evidence type="ECO:0000256" key="3">
    <source>
        <dbReference type="ARBA" id="ARBA00022692"/>
    </source>
</evidence>
<dbReference type="Pfam" id="PF08030">
    <property type="entry name" value="NAD_binding_6"/>
    <property type="match status" value="1"/>
</dbReference>
<sequence length="994" mass="109412">MLTEDRWTAEAHCDEGKPRELVHEGVDAETPAKSLVVAACAFAPDDARVVAPGDGVLVSASRGDRLEVLGHHPAGWVRVRPADCEDALDGWLPEGVCRAVGEVGRRIAACAVKPPAGADELRLCVQQGALLKLLERKGDSWWVEVDGCRGLVPESAMREPRPGEEAGLALLRPRLARALSSASVGKQGSRRVGAPVPGSVKRALAAGIPTGKDAQGDGKTSPWTFGLWAYMASFYAIVLSMLLGAAGIASSFRPAESYPGRMRAFGGMGRHLYASAFCLVAGTLWFTFNLQSKRAAQTNHYTPRGTPLRGALILTLALPMLASGLTFLAGAATVFVALLSFISARRREQGSAPEGASATMQFLAGDEELQSRSRFLPGYWIVWWELQGVRGERPKVFLILVWLAANVALGTYKYTATRTALLNPSPQVVELISTQCWTGDFSVPGEEDCTSLLDLYQTWIPWAKFFGMTLNLNCALIILMVCQRFLARLTDHANHTPGILGAICRRLPTHKNLIFHKGLAATIAVQAFIHTFAHYMAHSWTLPTLTRFGANGKWVTLSIWITGAVIIMCIVAMYPVSREFVKKTKFEAFFYTHVVCATTFMVCLFWHGPVFHIWAAVPLGLYLLDRYTRWQVSSLAPAKLLKVRYRPPVLQLTFDAPWRYNAGQYVWLCCPSIRNYEKHPFTIASAPETDLLCLAIKCWPGGWTEKLRDFLAGMCEMTSSTSKGFTYNFEDTDWLTGQRLRGVTEAPDGLPLLLIDGPHAAPAMRYLEFGVVILAAAGIGLTPASSVLRSLLQYRWRNNENAKPHSIYFCWLCACSEVPAFEWFTDELSDSEVAAAANEAVHGRRSDPPRNVELHLFITRAPSAGDPKAVRPPGPRPARIYGRLEQTVGTISRPYTGAELLQWMQHPATKSDEMGSILSQPQGSRPNEAGHTCVWNGRPNWDALFSHVAQRHRAQGGKVGVFFCGAPAIGKDLRRNCNSHSDKDLRFMLMKESF</sequence>
<organism evidence="11">
    <name type="scientific">Alexandrium monilatum</name>
    <dbReference type="NCBI Taxonomy" id="311494"/>
    <lineage>
        <taxon>Eukaryota</taxon>
        <taxon>Sar</taxon>
        <taxon>Alveolata</taxon>
        <taxon>Dinophyceae</taxon>
        <taxon>Gonyaulacales</taxon>
        <taxon>Pyrocystaceae</taxon>
        <taxon>Alexandrium</taxon>
    </lineage>
</organism>
<evidence type="ECO:0000259" key="10">
    <source>
        <dbReference type="PROSITE" id="PS51384"/>
    </source>
</evidence>
<reference evidence="11" key="1">
    <citation type="submission" date="2021-01" db="EMBL/GenBank/DDBJ databases">
        <authorList>
            <person name="Corre E."/>
            <person name="Pelletier E."/>
            <person name="Niang G."/>
            <person name="Scheremetjew M."/>
            <person name="Finn R."/>
            <person name="Kale V."/>
            <person name="Holt S."/>
            <person name="Cochrane G."/>
            <person name="Meng A."/>
            <person name="Brown T."/>
            <person name="Cohen L."/>
        </authorList>
    </citation>
    <scope>NUCLEOTIDE SEQUENCE</scope>
    <source>
        <strain evidence="11">CCMP3105</strain>
    </source>
</reference>
<dbReference type="GO" id="GO:0016491">
    <property type="term" value="F:oxidoreductase activity"/>
    <property type="evidence" value="ECO:0007669"/>
    <property type="project" value="UniProtKB-KW"/>
</dbReference>
<dbReference type="Gene3D" id="3.40.50.80">
    <property type="entry name" value="Nucleotide-binding domain of ferredoxin-NADP reductase (FNR) module"/>
    <property type="match status" value="1"/>
</dbReference>
<evidence type="ECO:0000256" key="8">
    <source>
        <dbReference type="SAM" id="Phobius"/>
    </source>
</evidence>
<evidence type="ECO:0000256" key="2">
    <source>
        <dbReference type="ARBA" id="ARBA00022443"/>
    </source>
</evidence>
<dbReference type="AlphaFoldDB" id="A0A7S4Q0Y5"/>
<feature type="domain" description="FAD-binding FR-type" evidence="10">
    <location>
        <begin position="633"/>
        <end position="765"/>
    </location>
</feature>
<dbReference type="InterPro" id="IPR013112">
    <property type="entry name" value="FAD-bd_8"/>
</dbReference>
<dbReference type="PROSITE" id="PS51384">
    <property type="entry name" value="FAD_FR"/>
    <property type="match status" value="1"/>
</dbReference>
<evidence type="ECO:0000256" key="7">
    <source>
        <dbReference type="PROSITE-ProRule" id="PRU00192"/>
    </source>
</evidence>
<keyword evidence="3 8" id="KW-0812">Transmembrane</keyword>
<dbReference type="Gene3D" id="2.40.30.10">
    <property type="entry name" value="Translation factors"/>
    <property type="match status" value="1"/>
</dbReference>
<feature type="transmembrane region" description="Helical" evidence="8">
    <location>
        <begin position="462"/>
        <end position="482"/>
    </location>
</feature>
<evidence type="ECO:0008006" key="12">
    <source>
        <dbReference type="Google" id="ProtNLM"/>
    </source>
</evidence>
<feature type="transmembrane region" description="Helical" evidence="8">
    <location>
        <begin position="311"/>
        <end position="339"/>
    </location>
</feature>
<dbReference type="InterPro" id="IPR013130">
    <property type="entry name" value="Fe3_Rdtase_TM_dom"/>
</dbReference>